<evidence type="ECO:0000313" key="5">
    <source>
        <dbReference type="Proteomes" id="UP000026714"/>
    </source>
</evidence>
<feature type="domain" description="Response regulatory" evidence="3">
    <location>
        <begin position="6"/>
        <end position="121"/>
    </location>
</feature>
<gene>
    <name evidence="4" type="ORF">X805_35310</name>
</gene>
<dbReference type="SMART" id="SM00448">
    <property type="entry name" value="REC"/>
    <property type="match status" value="1"/>
</dbReference>
<reference evidence="4 5" key="1">
    <citation type="journal article" date="2014" name="FEMS Microbiol. Ecol.">
        <title>Sphaerotilus natans encrusted with nanoball-shaped Fe(III) oxide minerals formed by nitrate-reducing mixotrophic Fe(II) oxidation.</title>
        <authorList>
            <person name="Park S."/>
            <person name="Kim D.H."/>
            <person name="Lee J.H."/>
            <person name="Hur H.G."/>
        </authorList>
    </citation>
    <scope>NUCLEOTIDE SEQUENCE [LARGE SCALE GENOMIC DNA]</scope>
    <source>
        <strain evidence="4 5">DSM 6575</strain>
    </source>
</reference>
<comment type="caution">
    <text evidence="4">The sequence shown here is derived from an EMBL/GenBank/DDBJ whole genome shotgun (WGS) entry which is preliminary data.</text>
</comment>
<dbReference type="InterPro" id="IPR011006">
    <property type="entry name" value="CheY-like_superfamily"/>
</dbReference>
<accession>A0A059KHD7</accession>
<dbReference type="GO" id="GO:0000160">
    <property type="term" value="P:phosphorelay signal transduction system"/>
    <property type="evidence" value="ECO:0007669"/>
    <property type="project" value="InterPro"/>
</dbReference>
<feature type="modified residue" description="4-aspartylphosphate" evidence="2">
    <location>
        <position position="56"/>
    </location>
</feature>
<dbReference type="Gene3D" id="3.40.50.2300">
    <property type="match status" value="1"/>
</dbReference>
<dbReference type="eggNOG" id="COG0784">
    <property type="taxonomic scope" value="Bacteria"/>
</dbReference>
<protein>
    <submittedName>
        <fullName evidence="4">Response regulator receiver protein</fullName>
    </submittedName>
</protein>
<evidence type="ECO:0000313" key="4">
    <source>
        <dbReference type="EMBL" id="KDB50887.1"/>
    </source>
</evidence>
<dbReference type="STRING" id="34103.SAMN05421778_11033"/>
<sequence length="124" mass="13636">MSVNKRILVVDDSATMLMSLKGSLEMSGFKVDTAIDGKAALDKIKAGLKPDLIISDLNMPRMDGIELVRETRKVLKFTPILMLSTESQKAKREQAKAQGATGWLMKPIHGSDLLKVVWQVVPNS</sequence>
<dbReference type="EMBL" id="AZRA01000107">
    <property type="protein sequence ID" value="KDB50887.1"/>
    <property type="molecule type" value="Genomic_DNA"/>
</dbReference>
<dbReference type="PANTHER" id="PTHR44591:SF25">
    <property type="entry name" value="CHEMOTAXIS TWO-COMPONENT RESPONSE REGULATOR"/>
    <property type="match status" value="1"/>
</dbReference>
<dbReference type="SUPFAM" id="SSF52172">
    <property type="entry name" value="CheY-like"/>
    <property type="match status" value="1"/>
</dbReference>
<dbReference type="InterPro" id="IPR001789">
    <property type="entry name" value="Sig_transdc_resp-reg_receiver"/>
</dbReference>
<dbReference type="PATRIC" id="fig|1286631.3.peg.3447"/>
<name>A0A059KHD7_9BURK</name>
<evidence type="ECO:0000256" key="1">
    <source>
        <dbReference type="ARBA" id="ARBA00022553"/>
    </source>
</evidence>
<dbReference type="Proteomes" id="UP000026714">
    <property type="component" value="Unassembled WGS sequence"/>
</dbReference>
<dbReference type="InterPro" id="IPR050595">
    <property type="entry name" value="Bact_response_regulator"/>
</dbReference>
<dbReference type="Pfam" id="PF00072">
    <property type="entry name" value="Response_reg"/>
    <property type="match status" value="1"/>
</dbReference>
<dbReference type="PROSITE" id="PS50110">
    <property type="entry name" value="RESPONSE_REGULATORY"/>
    <property type="match status" value="1"/>
</dbReference>
<keyword evidence="5" id="KW-1185">Reference proteome</keyword>
<dbReference type="RefSeq" id="WP_037484803.1">
    <property type="nucleotide sequence ID" value="NZ_AZRA01000107.1"/>
</dbReference>
<dbReference type="AlphaFoldDB" id="A0A059KHD7"/>
<dbReference type="PANTHER" id="PTHR44591">
    <property type="entry name" value="STRESS RESPONSE REGULATOR PROTEIN 1"/>
    <property type="match status" value="1"/>
</dbReference>
<proteinExistence type="predicted"/>
<evidence type="ECO:0000256" key="2">
    <source>
        <dbReference type="PROSITE-ProRule" id="PRU00169"/>
    </source>
</evidence>
<evidence type="ECO:0000259" key="3">
    <source>
        <dbReference type="PROSITE" id="PS50110"/>
    </source>
</evidence>
<keyword evidence="1 2" id="KW-0597">Phosphoprotein</keyword>
<organism evidence="4 5">
    <name type="scientific">Sphaerotilus natans subsp. natans DSM 6575</name>
    <dbReference type="NCBI Taxonomy" id="1286631"/>
    <lineage>
        <taxon>Bacteria</taxon>
        <taxon>Pseudomonadati</taxon>
        <taxon>Pseudomonadota</taxon>
        <taxon>Betaproteobacteria</taxon>
        <taxon>Burkholderiales</taxon>
        <taxon>Sphaerotilaceae</taxon>
        <taxon>Sphaerotilus</taxon>
    </lineage>
</organism>